<evidence type="ECO:0000256" key="2">
    <source>
        <dbReference type="ARBA" id="ARBA00022771"/>
    </source>
</evidence>
<accession>A0A3F2RTS0</accession>
<dbReference type="PANTHER" id="PTHR11685">
    <property type="entry name" value="RBR FAMILY RING FINGER AND IBR DOMAIN-CONTAINING"/>
    <property type="match status" value="1"/>
</dbReference>
<dbReference type="AlphaFoldDB" id="A0A3F2RTS0"/>
<dbReference type="SMART" id="SM00184">
    <property type="entry name" value="RING"/>
    <property type="match status" value="2"/>
</dbReference>
<dbReference type="InterPro" id="IPR031127">
    <property type="entry name" value="E3_UB_ligase_RBR"/>
</dbReference>
<keyword evidence="4" id="KW-1133">Transmembrane helix</keyword>
<dbReference type="OrthoDB" id="202881at2759"/>
<feature type="domain" description="RING-type" evidence="5">
    <location>
        <begin position="443"/>
        <end position="545"/>
    </location>
</feature>
<keyword evidence="1" id="KW-0479">Metal-binding</keyword>
<dbReference type="GO" id="GO:0008270">
    <property type="term" value="F:zinc ion binding"/>
    <property type="evidence" value="ECO:0007669"/>
    <property type="project" value="UniProtKB-KW"/>
</dbReference>
<comment type="caution">
    <text evidence="6">The sequence shown here is derived from an EMBL/GenBank/DDBJ whole genome shotgun (WGS) entry which is preliminary data.</text>
</comment>
<evidence type="ECO:0000256" key="3">
    <source>
        <dbReference type="ARBA" id="ARBA00022833"/>
    </source>
</evidence>
<evidence type="ECO:0000256" key="4">
    <source>
        <dbReference type="SAM" id="Phobius"/>
    </source>
</evidence>
<protein>
    <recommendedName>
        <fullName evidence="5">RING-type domain-containing protein</fullName>
    </recommendedName>
</protein>
<evidence type="ECO:0000256" key="1">
    <source>
        <dbReference type="ARBA" id="ARBA00022723"/>
    </source>
</evidence>
<keyword evidence="4" id="KW-0472">Membrane</keyword>
<keyword evidence="2" id="KW-0863">Zinc-finger</keyword>
<evidence type="ECO:0000313" key="7">
    <source>
        <dbReference type="Proteomes" id="UP000277300"/>
    </source>
</evidence>
<dbReference type="Gene3D" id="3.30.40.10">
    <property type="entry name" value="Zinc/RING finger domain, C3HC4 (zinc finger)"/>
    <property type="match status" value="1"/>
</dbReference>
<dbReference type="PROSITE" id="PS00518">
    <property type="entry name" value="ZF_RING_1"/>
    <property type="match status" value="2"/>
</dbReference>
<evidence type="ECO:0000259" key="5">
    <source>
        <dbReference type="SMART" id="SM00184"/>
    </source>
</evidence>
<dbReference type="SUPFAM" id="SSF57850">
    <property type="entry name" value="RING/U-box"/>
    <property type="match status" value="3"/>
</dbReference>
<reference evidence="6 7" key="1">
    <citation type="submission" date="2018-07" db="EMBL/GenBank/DDBJ databases">
        <title>Genome sequencing of oomycete isolates from Chile give support for New Zealand origin for Phytophthora kernoviae and make available the first Nothophytophthora sp. genome.</title>
        <authorList>
            <person name="Studholme D.J."/>
            <person name="Sanfuentes E."/>
            <person name="Panda P."/>
            <person name="Hill R."/>
            <person name="Sambles C."/>
            <person name="Grant M."/>
            <person name="Williams N.M."/>
            <person name="Mcdougal R.L."/>
        </authorList>
    </citation>
    <scope>NUCLEOTIDE SEQUENCE [LARGE SCALE GENOMIC DNA]</scope>
    <source>
        <strain evidence="6">Chile6</strain>
    </source>
</reference>
<dbReference type="GO" id="GO:0004842">
    <property type="term" value="F:ubiquitin-protein transferase activity"/>
    <property type="evidence" value="ECO:0007669"/>
    <property type="project" value="InterPro"/>
</dbReference>
<gene>
    <name evidence="6" type="ORF">BBP00_00004368</name>
</gene>
<evidence type="ECO:0000313" key="6">
    <source>
        <dbReference type="EMBL" id="RLN63043.1"/>
    </source>
</evidence>
<dbReference type="Gene3D" id="1.20.120.1750">
    <property type="match status" value="1"/>
</dbReference>
<dbReference type="InterPro" id="IPR017907">
    <property type="entry name" value="Znf_RING_CS"/>
</dbReference>
<proteinExistence type="predicted"/>
<feature type="domain" description="RING-type" evidence="5">
    <location>
        <begin position="140"/>
        <end position="241"/>
    </location>
</feature>
<dbReference type="GO" id="GO:0016567">
    <property type="term" value="P:protein ubiquitination"/>
    <property type="evidence" value="ECO:0007669"/>
    <property type="project" value="InterPro"/>
</dbReference>
<keyword evidence="4" id="KW-0812">Transmembrane</keyword>
<dbReference type="InterPro" id="IPR001841">
    <property type="entry name" value="Znf_RING"/>
</dbReference>
<organism evidence="6 7">
    <name type="scientific">Phytophthora kernoviae</name>
    <dbReference type="NCBI Taxonomy" id="325452"/>
    <lineage>
        <taxon>Eukaryota</taxon>
        <taxon>Sar</taxon>
        <taxon>Stramenopiles</taxon>
        <taxon>Oomycota</taxon>
        <taxon>Peronosporomycetes</taxon>
        <taxon>Peronosporales</taxon>
        <taxon>Peronosporaceae</taxon>
        <taxon>Phytophthora</taxon>
    </lineage>
</organism>
<dbReference type="EMBL" id="MBDO02000105">
    <property type="protein sequence ID" value="RLN63043.1"/>
    <property type="molecule type" value="Genomic_DNA"/>
</dbReference>
<dbReference type="CDD" id="cd20336">
    <property type="entry name" value="Rcat_RBR"/>
    <property type="match status" value="1"/>
</dbReference>
<feature type="transmembrane region" description="Helical" evidence="4">
    <location>
        <begin position="7"/>
        <end position="27"/>
    </location>
</feature>
<sequence>MTARYPFAVYTTAFGLLLVALVLLHGMTRIAKHITRIECNANCCEIQSTGKIRKKYSVVLQEADGGAFGARADLGQLPALHLLLVSDKDVLEEFEGFFKATCWACSQEVELDQVALVLSRSAFISYMSWYRKEDTARVDCASCFAKKDSRELKVGPCGHYYCHPCLRRMCRLALGDRALLPLRCCKKELPQDYVREALTKLDYEKYCKLMTEKDWKILDLQSDAEYTATVEALGAKQCPGCGIGVQRDFGCSPGPKLSDSYSFSVGVPVSCCDKQLPLDVVQRVITGRNLTKYAKMMVKHDIAMKSATTSNKRDTKRKTPSTATPTKWLAPIEESMEVLSALKELDGQYEHVIWPKLDVIDLANNSDDEELADVYALEVYHEEIRRAEQLVLDQAIARSLYAKEELKLLHPTDADSDSDDDYLVVIDMIDLVGVEDCKLPPNCTCCLGPLKDISARLPMPCGHLYCTKCVATRCRMGVRDRSMVPAHCCRKEFPTDYVREALNPWEFATYDRFLKEKPWKTLDLESDREYTRTVREHRGVQCPGCGVGVQKSSGCNRMYCLNGHEFCFLCGAQWRTCACSYN</sequence>
<dbReference type="Pfam" id="PF26200">
    <property type="entry name" value="Rcat_RNF216"/>
    <property type="match status" value="1"/>
</dbReference>
<dbReference type="Proteomes" id="UP000277300">
    <property type="component" value="Unassembled WGS sequence"/>
</dbReference>
<dbReference type="InterPro" id="IPR013083">
    <property type="entry name" value="Znf_RING/FYVE/PHD"/>
</dbReference>
<name>A0A3F2RTS0_9STRA</name>
<keyword evidence="3" id="KW-0862">Zinc</keyword>